<dbReference type="AlphaFoldDB" id="A0A166BBK3"/>
<gene>
    <name evidence="1" type="ORF">EXIGLDRAFT_762356</name>
</gene>
<reference evidence="1 2" key="1">
    <citation type="journal article" date="2016" name="Mol. Biol. Evol.">
        <title>Comparative Genomics of Early-Diverging Mushroom-Forming Fungi Provides Insights into the Origins of Lignocellulose Decay Capabilities.</title>
        <authorList>
            <person name="Nagy L.G."/>
            <person name="Riley R."/>
            <person name="Tritt A."/>
            <person name="Adam C."/>
            <person name="Daum C."/>
            <person name="Floudas D."/>
            <person name="Sun H."/>
            <person name="Yadav J.S."/>
            <person name="Pangilinan J."/>
            <person name="Larsson K.H."/>
            <person name="Matsuura K."/>
            <person name="Barry K."/>
            <person name="Labutti K."/>
            <person name="Kuo R."/>
            <person name="Ohm R.A."/>
            <person name="Bhattacharya S.S."/>
            <person name="Shirouzu T."/>
            <person name="Yoshinaga Y."/>
            <person name="Martin F.M."/>
            <person name="Grigoriev I.V."/>
            <person name="Hibbett D.S."/>
        </authorList>
    </citation>
    <scope>NUCLEOTIDE SEQUENCE [LARGE SCALE GENOMIC DNA]</scope>
    <source>
        <strain evidence="1 2">HHB12029</strain>
    </source>
</reference>
<dbReference type="STRING" id="1314781.A0A166BBK3"/>
<protein>
    <submittedName>
        <fullName evidence="1">Uncharacterized protein</fullName>
    </submittedName>
</protein>
<name>A0A166BBK3_EXIGL</name>
<proteinExistence type="predicted"/>
<sequence>MSKDPETFPMPADDLTFNPSYELYGLRPSEEFWRDRMPFLRAAGYSLRRRYQPHWFSKWPMQGHDMESIHQEDSWPNPTDMVIDADRREDASLVAIICRSSGSVENELAILRFLSDEKLRRHPDNHCAPLLDVFHDPEAANPQRLTFLVTPWLYEFEQWPFETVNNALDFVHQT</sequence>
<accession>A0A166BBK3</accession>
<dbReference type="Proteomes" id="UP000077266">
    <property type="component" value="Unassembled WGS sequence"/>
</dbReference>
<organism evidence="1 2">
    <name type="scientific">Exidia glandulosa HHB12029</name>
    <dbReference type="NCBI Taxonomy" id="1314781"/>
    <lineage>
        <taxon>Eukaryota</taxon>
        <taxon>Fungi</taxon>
        <taxon>Dikarya</taxon>
        <taxon>Basidiomycota</taxon>
        <taxon>Agaricomycotina</taxon>
        <taxon>Agaricomycetes</taxon>
        <taxon>Auriculariales</taxon>
        <taxon>Exidiaceae</taxon>
        <taxon>Exidia</taxon>
    </lineage>
</organism>
<keyword evidence="2" id="KW-1185">Reference proteome</keyword>
<dbReference type="OrthoDB" id="5987198at2759"/>
<dbReference type="InParanoid" id="A0A166BBK3"/>
<evidence type="ECO:0000313" key="1">
    <source>
        <dbReference type="EMBL" id="KZV99689.1"/>
    </source>
</evidence>
<dbReference type="EMBL" id="KV425907">
    <property type="protein sequence ID" value="KZV99689.1"/>
    <property type="molecule type" value="Genomic_DNA"/>
</dbReference>
<evidence type="ECO:0000313" key="2">
    <source>
        <dbReference type="Proteomes" id="UP000077266"/>
    </source>
</evidence>